<sequence>MGPLLRRRRSRGDLPSARGARHRRAPPLPGRQAPQRRRLPAGGHRGRRGPHRRRDHRLAHRPHRLHRGRRARTRPARLHLPHVQARQRLRAPVLHRRPGAARTGAPAHPGHLRGHRRRPPRRRLPRSPPRLDPDRGRRLPPRTRRGRPLLRTHQGPRRRRVRRRGPPIDRHAQKVGPPVKELISVLKNRDYRLLWSGSVVSLIGDGATWTALAWLAITIGNAGSVAVMAVCYTMPIILGGTVIGPLMDRLSRRFLLVADSLLRAVVIGIVPVFALTGNLELWHLYVTAGVYGLLKIVPLAVVPTLVPELVEKRALHSATALESIAYGAAGMAGPAIGGVLIAVFDAPTVLILDALTYLVFAGCVLAIKAPLAAPEGNTSMSLKQSFGWKPVFALFKRDDVLVWTTVSFALFNATVGMIRVVIPWLVVEQLHAGAGTLGIVLGIANSGALIGAFLSGVVKPTDRQMLRVGVLQLIGGLGLLFLFGPQVWMILLGLMILEFVSTPMTVSAQVLRLARIPADIRGRTMTFMRTLLQSTSPAGSALAGPMLLAGLFAPLLVIAALSTSAPAAFVAWKYRRRSFADELGLNDPVPEKEEAKAAAS</sequence>
<comment type="caution">
    <text evidence="8">The sequence shown here is derived from an EMBL/GenBank/DDBJ whole genome shotgun (WGS) entry which is preliminary data.</text>
</comment>
<feature type="compositionally biased region" description="Basic residues" evidence="6">
    <location>
        <begin position="138"/>
        <end position="165"/>
    </location>
</feature>
<keyword evidence="9" id="KW-1185">Reference proteome</keyword>
<dbReference type="GO" id="GO:0005886">
    <property type="term" value="C:plasma membrane"/>
    <property type="evidence" value="ECO:0007669"/>
    <property type="project" value="UniProtKB-SubCell"/>
</dbReference>
<gene>
    <name evidence="8" type="ORF">GFD30_07750</name>
</gene>
<feature type="transmembrane region" description="Helical" evidence="7">
    <location>
        <begin position="400"/>
        <end position="422"/>
    </location>
</feature>
<feature type="region of interest" description="Disordered" evidence="6">
    <location>
        <begin position="1"/>
        <end position="174"/>
    </location>
</feature>
<dbReference type="Proteomes" id="UP000477750">
    <property type="component" value="Unassembled WGS sequence"/>
</dbReference>
<reference evidence="8 9" key="1">
    <citation type="submission" date="2019-10" db="EMBL/GenBank/DDBJ databases">
        <title>Glycomyces albidus sp. nov., a novel actinomycete isolated from rhizosphere soil of wheat (Triticum aestivum L.).</title>
        <authorList>
            <person name="Qian L."/>
        </authorList>
    </citation>
    <scope>NUCLEOTIDE SEQUENCE [LARGE SCALE GENOMIC DNA]</scope>
    <source>
        <strain evidence="8 9">NEAU-7082</strain>
    </source>
</reference>
<feature type="transmembrane region" description="Helical" evidence="7">
    <location>
        <begin position="350"/>
        <end position="373"/>
    </location>
</feature>
<evidence type="ECO:0000256" key="5">
    <source>
        <dbReference type="ARBA" id="ARBA00023136"/>
    </source>
</evidence>
<protein>
    <submittedName>
        <fullName evidence="8">MFS transporter</fullName>
    </submittedName>
</protein>
<feature type="compositionally biased region" description="Low complexity" evidence="6">
    <location>
        <begin position="100"/>
        <end position="109"/>
    </location>
</feature>
<dbReference type="Pfam" id="PF07690">
    <property type="entry name" value="MFS_1"/>
    <property type="match status" value="1"/>
</dbReference>
<dbReference type="Gene3D" id="1.20.1250.20">
    <property type="entry name" value="MFS general substrate transporter like domains"/>
    <property type="match status" value="1"/>
</dbReference>
<feature type="transmembrane region" description="Helical" evidence="7">
    <location>
        <begin position="434"/>
        <end position="458"/>
    </location>
</feature>
<dbReference type="CDD" id="cd06173">
    <property type="entry name" value="MFS_MefA_like"/>
    <property type="match status" value="1"/>
</dbReference>
<keyword evidence="2" id="KW-1003">Cell membrane</keyword>
<feature type="transmembrane region" description="Helical" evidence="7">
    <location>
        <begin position="323"/>
        <end position="344"/>
    </location>
</feature>
<feature type="compositionally biased region" description="Basic residues" evidence="6">
    <location>
        <begin position="1"/>
        <end position="10"/>
    </location>
</feature>
<proteinExistence type="predicted"/>
<organism evidence="8 9">
    <name type="scientific">Glycomyces albidus</name>
    <dbReference type="NCBI Taxonomy" id="2656774"/>
    <lineage>
        <taxon>Bacteria</taxon>
        <taxon>Bacillati</taxon>
        <taxon>Actinomycetota</taxon>
        <taxon>Actinomycetes</taxon>
        <taxon>Glycomycetales</taxon>
        <taxon>Glycomycetaceae</taxon>
        <taxon>Glycomyces</taxon>
    </lineage>
</organism>
<evidence type="ECO:0000256" key="2">
    <source>
        <dbReference type="ARBA" id="ARBA00022475"/>
    </source>
</evidence>
<evidence type="ECO:0000256" key="3">
    <source>
        <dbReference type="ARBA" id="ARBA00022692"/>
    </source>
</evidence>
<evidence type="ECO:0000313" key="9">
    <source>
        <dbReference type="Proteomes" id="UP000477750"/>
    </source>
</evidence>
<dbReference type="InterPro" id="IPR011701">
    <property type="entry name" value="MFS"/>
</dbReference>
<feature type="transmembrane region" description="Helical" evidence="7">
    <location>
        <begin position="470"/>
        <end position="497"/>
    </location>
</feature>
<feature type="compositionally biased region" description="Basic residues" evidence="6">
    <location>
        <begin position="110"/>
        <end position="125"/>
    </location>
</feature>
<keyword evidence="4 7" id="KW-1133">Transmembrane helix</keyword>
<accession>A0A6L5G770</accession>
<feature type="transmembrane region" description="Helical" evidence="7">
    <location>
        <begin position="282"/>
        <end position="302"/>
    </location>
</feature>
<dbReference type="PANTHER" id="PTHR23513:SF11">
    <property type="entry name" value="STAPHYLOFERRIN A TRANSPORTER"/>
    <property type="match status" value="1"/>
</dbReference>
<name>A0A6L5G770_9ACTN</name>
<feature type="transmembrane region" description="Helical" evidence="7">
    <location>
        <begin position="193"/>
        <end position="217"/>
    </location>
</feature>
<evidence type="ECO:0000256" key="4">
    <source>
        <dbReference type="ARBA" id="ARBA00022989"/>
    </source>
</evidence>
<dbReference type="InterPro" id="IPR036259">
    <property type="entry name" value="MFS_trans_sf"/>
</dbReference>
<keyword evidence="5 7" id="KW-0472">Membrane</keyword>
<comment type="subcellular location">
    <subcellularLocation>
        <location evidence="1">Cell membrane</location>
        <topology evidence="1">Multi-pass membrane protein</topology>
    </subcellularLocation>
</comment>
<feature type="transmembrane region" description="Helical" evidence="7">
    <location>
        <begin position="254"/>
        <end position="276"/>
    </location>
</feature>
<evidence type="ECO:0000256" key="7">
    <source>
        <dbReference type="SAM" id="Phobius"/>
    </source>
</evidence>
<dbReference type="EMBL" id="WIAO01000006">
    <property type="protein sequence ID" value="MQM25463.1"/>
    <property type="molecule type" value="Genomic_DNA"/>
</dbReference>
<evidence type="ECO:0000256" key="6">
    <source>
        <dbReference type="SAM" id="MobiDB-lite"/>
    </source>
</evidence>
<feature type="transmembrane region" description="Helical" evidence="7">
    <location>
        <begin position="546"/>
        <end position="572"/>
    </location>
</feature>
<keyword evidence="3 7" id="KW-0812">Transmembrane</keyword>
<feature type="transmembrane region" description="Helical" evidence="7">
    <location>
        <begin position="223"/>
        <end position="247"/>
    </location>
</feature>
<dbReference type="AlphaFoldDB" id="A0A6L5G770"/>
<evidence type="ECO:0000313" key="8">
    <source>
        <dbReference type="EMBL" id="MQM25463.1"/>
    </source>
</evidence>
<evidence type="ECO:0000256" key="1">
    <source>
        <dbReference type="ARBA" id="ARBA00004651"/>
    </source>
</evidence>
<dbReference type="PANTHER" id="PTHR23513">
    <property type="entry name" value="INTEGRAL MEMBRANE EFFLUX PROTEIN-RELATED"/>
    <property type="match status" value="1"/>
</dbReference>
<feature type="compositionally biased region" description="Basic residues" evidence="6">
    <location>
        <begin position="34"/>
        <end position="99"/>
    </location>
</feature>
<dbReference type="SUPFAM" id="SSF103473">
    <property type="entry name" value="MFS general substrate transporter"/>
    <property type="match status" value="1"/>
</dbReference>
<dbReference type="GO" id="GO:0022857">
    <property type="term" value="F:transmembrane transporter activity"/>
    <property type="evidence" value="ECO:0007669"/>
    <property type="project" value="InterPro"/>
</dbReference>